<evidence type="ECO:0000256" key="7">
    <source>
        <dbReference type="ARBA" id="ARBA00022618"/>
    </source>
</evidence>
<evidence type="ECO:0000256" key="10">
    <source>
        <dbReference type="ARBA" id="ARBA00022829"/>
    </source>
</evidence>
<evidence type="ECO:0000256" key="3">
    <source>
        <dbReference type="ARBA" id="ARBA00004629"/>
    </source>
</evidence>
<dbReference type="STRING" id="1071381.G8BQI6"/>
<evidence type="ECO:0000256" key="11">
    <source>
        <dbReference type="ARBA" id="ARBA00022838"/>
    </source>
</evidence>
<dbReference type="KEGG" id="tpf:TPHA_0B01110"/>
<dbReference type="AlphaFoldDB" id="G8BQI6"/>
<evidence type="ECO:0000256" key="9">
    <source>
        <dbReference type="ARBA" id="ARBA00022776"/>
    </source>
</evidence>
<keyword evidence="14" id="KW-0539">Nucleus</keyword>
<dbReference type="GO" id="GO:0031116">
    <property type="term" value="P:positive regulation of microtubule polymerization"/>
    <property type="evidence" value="ECO:0007669"/>
    <property type="project" value="EnsemblFungi"/>
</dbReference>
<keyword evidence="12 19" id="KW-0175">Coiled coil</keyword>
<feature type="coiled-coil region" evidence="19">
    <location>
        <begin position="218"/>
        <end position="281"/>
    </location>
</feature>
<keyword evidence="9" id="KW-0498">Mitosis</keyword>
<evidence type="ECO:0000256" key="4">
    <source>
        <dbReference type="ARBA" id="ARBA00008491"/>
    </source>
</evidence>
<organism evidence="20 21">
    <name type="scientific">Tetrapisispora phaffii (strain ATCC 24235 / CBS 4417 / NBRC 1672 / NRRL Y-8282 / UCD 70-5)</name>
    <name type="common">Yeast</name>
    <name type="synonym">Fabospora phaffii</name>
    <dbReference type="NCBI Taxonomy" id="1071381"/>
    <lineage>
        <taxon>Eukaryota</taxon>
        <taxon>Fungi</taxon>
        <taxon>Dikarya</taxon>
        <taxon>Ascomycota</taxon>
        <taxon>Saccharomycotina</taxon>
        <taxon>Saccharomycetes</taxon>
        <taxon>Saccharomycetales</taxon>
        <taxon>Saccharomycetaceae</taxon>
        <taxon>Tetrapisispora</taxon>
    </lineage>
</organism>
<evidence type="ECO:0000256" key="14">
    <source>
        <dbReference type="ARBA" id="ARBA00023242"/>
    </source>
</evidence>
<keyword evidence="15" id="KW-0131">Cell cycle</keyword>
<gene>
    <name evidence="20" type="primary">TPHA0B01110</name>
    <name evidence="20" type="ordered locus">TPHA_0B01110</name>
</gene>
<evidence type="ECO:0000256" key="8">
    <source>
        <dbReference type="ARBA" id="ARBA00022701"/>
    </source>
</evidence>
<proteinExistence type="inferred from homology"/>
<keyword evidence="8" id="KW-0493">Microtubule</keyword>
<keyword evidence="7" id="KW-0132">Cell division</keyword>
<evidence type="ECO:0000256" key="1">
    <source>
        <dbReference type="ARBA" id="ARBA00004123"/>
    </source>
</evidence>
<dbReference type="Pfam" id="PF08657">
    <property type="entry name" value="DASH_Spc34"/>
    <property type="match status" value="1"/>
</dbReference>
<dbReference type="GO" id="GO:0051010">
    <property type="term" value="F:microtubule plus-end binding"/>
    <property type="evidence" value="ECO:0007669"/>
    <property type="project" value="EnsemblFungi"/>
</dbReference>
<dbReference type="OrthoDB" id="10016597at2759"/>
<dbReference type="eggNOG" id="ENOG502QSS0">
    <property type="taxonomic scope" value="Eukaryota"/>
</dbReference>
<evidence type="ECO:0000256" key="13">
    <source>
        <dbReference type="ARBA" id="ARBA00023212"/>
    </source>
</evidence>
<evidence type="ECO:0000256" key="2">
    <source>
        <dbReference type="ARBA" id="ARBA00004186"/>
    </source>
</evidence>
<keyword evidence="6" id="KW-0963">Cytoplasm</keyword>
<dbReference type="OMA" id="LIRDCNP"/>
<evidence type="ECO:0000313" key="20">
    <source>
        <dbReference type="EMBL" id="CCE61783.1"/>
    </source>
</evidence>
<dbReference type="EMBL" id="HE612857">
    <property type="protein sequence ID" value="CCE61783.1"/>
    <property type="molecule type" value="Genomic_DNA"/>
</dbReference>
<evidence type="ECO:0000256" key="12">
    <source>
        <dbReference type="ARBA" id="ARBA00023054"/>
    </source>
</evidence>
<keyword evidence="16" id="KW-0137">Centromere</keyword>
<evidence type="ECO:0000256" key="5">
    <source>
        <dbReference type="ARBA" id="ARBA00022454"/>
    </source>
</evidence>
<evidence type="ECO:0000256" key="17">
    <source>
        <dbReference type="ARBA" id="ARBA00044112"/>
    </source>
</evidence>
<accession>G8BQI6</accession>
<evidence type="ECO:0000256" key="6">
    <source>
        <dbReference type="ARBA" id="ARBA00022490"/>
    </source>
</evidence>
<evidence type="ECO:0000256" key="19">
    <source>
        <dbReference type="SAM" id="Coils"/>
    </source>
</evidence>
<dbReference type="GO" id="GO:1990758">
    <property type="term" value="P:mitotic sister chromatid biorientation"/>
    <property type="evidence" value="ECO:0007669"/>
    <property type="project" value="EnsemblFungi"/>
</dbReference>
<evidence type="ECO:0000256" key="18">
    <source>
        <dbReference type="ARBA" id="ARBA00044346"/>
    </source>
</evidence>
<keyword evidence="21" id="KW-1185">Reference proteome</keyword>
<dbReference type="RefSeq" id="XP_003684217.1">
    <property type="nucleotide sequence ID" value="XM_003684169.1"/>
</dbReference>
<dbReference type="GO" id="GO:0005876">
    <property type="term" value="C:spindle microtubule"/>
    <property type="evidence" value="ECO:0007669"/>
    <property type="project" value="InterPro"/>
</dbReference>
<dbReference type="GO" id="GO:1990976">
    <property type="term" value="P:protein transport along microtubule to mitotic spindle pole body"/>
    <property type="evidence" value="ECO:0007669"/>
    <property type="project" value="EnsemblFungi"/>
</dbReference>
<reference evidence="20 21" key="1">
    <citation type="journal article" date="2011" name="Proc. Natl. Acad. Sci. U.S.A.">
        <title>Evolutionary erosion of yeast sex chromosomes by mating-type switching accidents.</title>
        <authorList>
            <person name="Gordon J.L."/>
            <person name="Armisen D."/>
            <person name="Proux-Wera E."/>
            <person name="Oheigeartaigh S.S."/>
            <person name="Byrne K.P."/>
            <person name="Wolfe K.H."/>
        </authorList>
    </citation>
    <scope>NUCLEOTIDE SEQUENCE [LARGE SCALE GENOMIC DNA]</scope>
    <source>
        <strain evidence="21">ATCC 24235 / CBS 4417 / NBRC 1672 / NRRL Y-8282 / UCD 70-5</strain>
    </source>
</reference>
<comment type="similarity">
    <text evidence="4">Belongs to the DASH complex SPC34 family.</text>
</comment>
<keyword evidence="13" id="KW-0206">Cytoskeleton</keyword>
<keyword evidence="11" id="KW-0995">Kinetochore</keyword>
<dbReference type="GeneID" id="11534778"/>
<dbReference type="GO" id="GO:0051987">
    <property type="term" value="P:positive regulation of attachment of spindle microtubules to kinetochore"/>
    <property type="evidence" value="ECO:0007669"/>
    <property type="project" value="EnsemblFungi"/>
</dbReference>
<dbReference type="InterPro" id="IPR013966">
    <property type="entry name" value="Spc34"/>
</dbReference>
<name>G8BQI6_TETPH</name>
<keyword evidence="5" id="KW-0158">Chromosome</keyword>
<dbReference type="GO" id="GO:0051301">
    <property type="term" value="P:cell division"/>
    <property type="evidence" value="ECO:0007669"/>
    <property type="project" value="UniProtKB-KW"/>
</dbReference>
<evidence type="ECO:0000256" key="15">
    <source>
        <dbReference type="ARBA" id="ARBA00023306"/>
    </source>
</evidence>
<protein>
    <recommendedName>
        <fullName evidence="17">DASH complex subunit SPC34</fullName>
    </recommendedName>
    <alternativeName>
        <fullName evidence="18">Outer kinetochore protein SPC34</fullName>
    </alternativeName>
</protein>
<comment type="subcellular location">
    <subcellularLocation>
        <location evidence="3">Chromosome</location>
        <location evidence="3">Centromere</location>
        <location evidence="3">Kinetochore</location>
    </subcellularLocation>
    <subcellularLocation>
        <location evidence="2">Cytoplasm</location>
        <location evidence="2">Cytoskeleton</location>
        <location evidence="2">Spindle</location>
    </subcellularLocation>
    <subcellularLocation>
        <location evidence="1">Nucleus</location>
    </subcellularLocation>
</comment>
<dbReference type="HOGENOM" id="CLU_970457_0_0_1"/>
<evidence type="ECO:0000313" key="21">
    <source>
        <dbReference type="Proteomes" id="UP000005666"/>
    </source>
</evidence>
<keyword evidence="10" id="KW-0159">Chromosome partition</keyword>
<evidence type="ECO:0000256" key="16">
    <source>
        <dbReference type="ARBA" id="ARBA00023328"/>
    </source>
</evidence>
<dbReference type="GO" id="GO:0042729">
    <property type="term" value="C:DASH complex"/>
    <property type="evidence" value="ECO:0007669"/>
    <property type="project" value="EnsemblFungi"/>
</dbReference>
<sequence length="286" mass="32793">MVDYLDELVAEINHSVTSISTLDFKAPGIFQNAIKRSNYDVNDLLERLVKDVDDERQAPLFTIDKVHKIPTRKDGKKGILDYLTERDDNLKRNRHIGLPEQLPVIHIPNDYYEKLENERNTKNRRLTRNDILLDVDAVTSSMSTASPTAINILNKKFKNNRIVTQLLSALKNGTVISDIGNGNRRKTMFVDDFPTEAIFEVLQEILTIWPSDAYEQDYMNLFSKYKDLIGEIETLQDEIRVQDGQLTAQRRSETEVSSGLSNVAQRLIAKEKRDIAKLESQINDLT</sequence>
<dbReference type="Proteomes" id="UP000005666">
    <property type="component" value="Chromosome 2"/>
</dbReference>